<dbReference type="Pfam" id="PF12351">
    <property type="entry name" value="Fig1"/>
    <property type="match status" value="1"/>
</dbReference>
<dbReference type="EMBL" id="QJNS01000566">
    <property type="protein sequence ID" value="RYO76669.1"/>
    <property type="molecule type" value="Genomic_DNA"/>
</dbReference>
<feature type="transmembrane region" description="Helical" evidence="2">
    <location>
        <begin position="96"/>
        <end position="122"/>
    </location>
</feature>
<evidence type="ECO:0000313" key="3">
    <source>
        <dbReference type="EMBL" id="RYO76669.1"/>
    </source>
</evidence>
<proteinExistence type="predicted"/>
<keyword evidence="2" id="KW-0472">Membrane</keyword>
<dbReference type="InterPro" id="IPR033481">
    <property type="entry name" value="Dni1/Fig1"/>
</dbReference>
<name>A0ABY0GSW0_9PEZI</name>
<protein>
    <recommendedName>
        <fullName evidence="5">MARVEL domain-containing protein</fullName>
    </recommendedName>
</protein>
<comment type="caution">
    <text evidence="3">The sequence shown here is derived from an EMBL/GenBank/DDBJ whole genome shotgun (WGS) entry which is preliminary data.</text>
</comment>
<organism evidence="3 4">
    <name type="scientific">Monosporascus cannonballus</name>
    <dbReference type="NCBI Taxonomy" id="155416"/>
    <lineage>
        <taxon>Eukaryota</taxon>
        <taxon>Fungi</taxon>
        <taxon>Dikarya</taxon>
        <taxon>Ascomycota</taxon>
        <taxon>Pezizomycotina</taxon>
        <taxon>Sordariomycetes</taxon>
        <taxon>Xylariomycetidae</taxon>
        <taxon>Xylariales</taxon>
        <taxon>Xylariales incertae sedis</taxon>
        <taxon>Monosporascus</taxon>
    </lineage>
</organism>
<evidence type="ECO:0000256" key="2">
    <source>
        <dbReference type="SAM" id="Phobius"/>
    </source>
</evidence>
<sequence>MGYLDICWRRYDTDEWLLGRPVPITTTVDHGADRDEGLGLVKIAEFLLTHSMRAGLGLMITAIALSSLTVALLFIHHSCGCRTPPLRGKILFGNVGACFFFSAAVIVLAWVIALWQTIVFRAAVPVAKGLSDVSIDASKGRLAEFIGWLSAFVMLVPALWWKHRCRPSSRENSRGVPQRRAGGWAWSTGSSTASSSSDDTSSSAPSSVSSSDSA</sequence>
<feature type="transmembrane region" description="Helical" evidence="2">
    <location>
        <begin position="142"/>
        <end position="161"/>
    </location>
</feature>
<feature type="transmembrane region" description="Helical" evidence="2">
    <location>
        <begin position="54"/>
        <end position="75"/>
    </location>
</feature>
<reference evidence="3 4" key="1">
    <citation type="submission" date="2018-06" db="EMBL/GenBank/DDBJ databases">
        <title>Complete Genomes of Monosporascus.</title>
        <authorList>
            <person name="Robinson A.J."/>
            <person name="Natvig D.O."/>
        </authorList>
    </citation>
    <scope>NUCLEOTIDE SEQUENCE [LARGE SCALE GENOMIC DNA]</scope>
    <source>
        <strain evidence="3 4">CBS 609.92</strain>
    </source>
</reference>
<feature type="region of interest" description="Disordered" evidence="1">
    <location>
        <begin position="168"/>
        <end position="214"/>
    </location>
</feature>
<keyword evidence="2" id="KW-0812">Transmembrane</keyword>
<feature type="compositionally biased region" description="Low complexity" evidence="1">
    <location>
        <begin position="187"/>
        <end position="214"/>
    </location>
</feature>
<accession>A0ABY0GSW0</accession>
<dbReference type="Proteomes" id="UP000294003">
    <property type="component" value="Unassembled WGS sequence"/>
</dbReference>
<keyword evidence="4" id="KW-1185">Reference proteome</keyword>
<keyword evidence="2" id="KW-1133">Transmembrane helix</keyword>
<evidence type="ECO:0008006" key="5">
    <source>
        <dbReference type="Google" id="ProtNLM"/>
    </source>
</evidence>
<gene>
    <name evidence="3" type="ORF">DL762_009733</name>
</gene>
<evidence type="ECO:0000256" key="1">
    <source>
        <dbReference type="SAM" id="MobiDB-lite"/>
    </source>
</evidence>
<evidence type="ECO:0000313" key="4">
    <source>
        <dbReference type="Proteomes" id="UP000294003"/>
    </source>
</evidence>